<gene>
    <name evidence="2" type="ORF">DU428_04530</name>
</gene>
<comment type="caution">
    <text evidence="2">The sequence shown here is derived from an EMBL/GenBank/DDBJ whole genome shotgun (WGS) entry which is preliminary data.</text>
</comment>
<feature type="chain" id="PRO_5016959735" evidence="1">
    <location>
        <begin position="27"/>
        <end position="213"/>
    </location>
</feature>
<keyword evidence="3" id="KW-1185">Reference proteome</keyword>
<feature type="signal peptide" evidence="1">
    <location>
        <begin position="1"/>
        <end position="26"/>
    </location>
</feature>
<dbReference type="InterPro" id="IPR011250">
    <property type="entry name" value="OMP/PagP_B-barrel"/>
</dbReference>
<proteinExistence type="predicted"/>
<dbReference type="SUPFAM" id="SSF56925">
    <property type="entry name" value="OMPA-like"/>
    <property type="match status" value="1"/>
</dbReference>
<dbReference type="AlphaFoldDB" id="A0A368P6Y4"/>
<dbReference type="RefSeq" id="WP_113966199.1">
    <property type="nucleotide sequence ID" value="NZ_JAWVXR010000003.1"/>
</dbReference>
<evidence type="ECO:0000256" key="1">
    <source>
        <dbReference type="SAM" id="SignalP"/>
    </source>
</evidence>
<dbReference type="Gene3D" id="2.40.160.20">
    <property type="match status" value="1"/>
</dbReference>
<name>A0A368P6Y4_9FLAO</name>
<protein>
    <submittedName>
        <fullName evidence="2">Cell envelope biogenesis protein OmpA</fullName>
    </submittedName>
</protein>
<accession>A0A368P6Y4</accession>
<dbReference type="Proteomes" id="UP000252249">
    <property type="component" value="Unassembled WGS sequence"/>
</dbReference>
<organism evidence="2 3">
    <name type="scientific">Oceanihabitans sediminis</name>
    <dbReference type="NCBI Taxonomy" id="1812012"/>
    <lineage>
        <taxon>Bacteria</taxon>
        <taxon>Pseudomonadati</taxon>
        <taxon>Bacteroidota</taxon>
        <taxon>Flavobacteriia</taxon>
        <taxon>Flavobacteriales</taxon>
        <taxon>Flavobacteriaceae</taxon>
        <taxon>Oceanihabitans</taxon>
    </lineage>
</organism>
<evidence type="ECO:0000313" key="3">
    <source>
        <dbReference type="Proteomes" id="UP000252249"/>
    </source>
</evidence>
<dbReference type="EMBL" id="QPIG01000001">
    <property type="protein sequence ID" value="RCU58647.1"/>
    <property type="molecule type" value="Genomic_DNA"/>
</dbReference>
<reference evidence="2 3" key="1">
    <citation type="submission" date="2018-07" db="EMBL/GenBank/DDBJ databases">
        <title>Oceanihabitans testaceum sp. nov., isolated from marine sediment.</title>
        <authorList>
            <person name="Li C.-M."/>
        </authorList>
    </citation>
    <scope>NUCLEOTIDE SEQUENCE [LARGE SCALE GENOMIC DNA]</scope>
    <source>
        <strain evidence="2 3">S9-10</strain>
    </source>
</reference>
<dbReference type="OrthoDB" id="1522982at2"/>
<evidence type="ECO:0000313" key="2">
    <source>
        <dbReference type="EMBL" id="RCU58647.1"/>
    </source>
</evidence>
<keyword evidence="1" id="KW-0732">Signal</keyword>
<sequence length="213" mass="23291">MNISNTRIKQLLLFLLVGFFSFSGFSQSETNTWKAQLAVGVNSPNQSAFVANFKAKSVNMPTVNLGLQRMFSRRLGAKLDYGFNRISDVDNTKSPAFKLNYSRVNAQLVYDLGDVIRLSNNLAIVGHAGPGYSWVKPLGDYAGNDTSFLNLMGGLEFHYGLSRTLSLFLDASYIYSLGGDYDPISDGFGSFNGNLITATVGLSFSLSGCYFCE</sequence>